<sequence length="467" mass="47324">MDLASKKRKADDNGLVVPSSAAPRLTPEDALKILEPFSRDELLSIVSTAMVADPSSSVLSSVRSIADADPSRRKLFIRALGWDTTSDSLRSLFSSFGELEEAIVISDKVTGKSKGYGFITFRHVDGALLALKEPSKKIDGRMTVTQLASAGNTAAGGGLPTGPAAPAPDVALRKIYVGAVPADMPSDRLLALFSSYGEVEEGPLGFDKNTGKFRGYALFVYKHPESARAAVEEPRKFIDGHQITCKFANDGKGKPGDQPANPAVVGGFDSKPGDAPSFPGPMPSQFGGPGSGLSSYGGFSGASGLPGHHQMNSPLQASVGGSQASSALPGPGAGGVGGYGGGLGGPYTASSQFTGSGYPAGSGGYPAGSGGYGGFGMGLSSGLYNRAPPSSGGIGAGMGSGGFPEAGRGYPEGGRGYPEGGRGYPDGGPYSMSAKGHSGQHLQQLGSPPRSRVPPGGGMYQGMPPYY</sequence>
<dbReference type="InterPro" id="IPR035979">
    <property type="entry name" value="RBD_domain_sf"/>
</dbReference>
<evidence type="ECO:0000313" key="5">
    <source>
        <dbReference type="EMBL" id="KAJ6832686.1"/>
    </source>
</evidence>
<dbReference type="AlphaFoldDB" id="A0AAX6GVA9"/>
<evidence type="ECO:0000256" key="2">
    <source>
        <dbReference type="PROSITE-ProRule" id="PRU00176"/>
    </source>
</evidence>
<evidence type="ECO:0000256" key="3">
    <source>
        <dbReference type="SAM" id="MobiDB-lite"/>
    </source>
</evidence>
<dbReference type="PANTHER" id="PTHR48024:SF25">
    <property type="entry name" value="UBP1-ASSOCIATED PROTEIN 2C"/>
    <property type="match status" value="1"/>
</dbReference>
<comment type="caution">
    <text evidence="5">The sequence shown here is derived from an EMBL/GenBank/DDBJ whole genome shotgun (WGS) entry which is preliminary data.</text>
</comment>
<keyword evidence="6" id="KW-1185">Reference proteome</keyword>
<dbReference type="InterPro" id="IPR000504">
    <property type="entry name" value="RRM_dom"/>
</dbReference>
<dbReference type="SMART" id="SM00360">
    <property type="entry name" value="RRM"/>
    <property type="match status" value="2"/>
</dbReference>
<dbReference type="Gene3D" id="3.30.70.330">
    <property type="match status" value="2"/>
</dbReference>
<dbReference type="Pfam" id="PF00076">
    <property type="entry name" value="RRM_1"/>
    <property type="match status" value="2"/>
</dbReference>
<dbReference type="InterPro" id="IPR012677">
    <property type="entry name" value="Nucleotide-bd_a/b_plait_sf"/>
</dbReference>
<dbReference type="EMBL" id="JANAVB010015800">
    <property type="protein sequence ID" value="KAJ6832686.1"/>
    <property type="molecule type" value="Genomic_DNA"/>
</dbReference>
<feature type="compositionally biased region" description="Low complexity" evidence="3">
    <location>
        <begin position="316"/>
        <end position="330"/>
    </location>
</feature>
<proteinExistence type="predicted"/>
<evidence type="ECO:0000313" key="6">
    <source>
        <dbReference type="Proteomes" id="UP001140949"/>
    </source>
</evidence>
<reference evidence="5" key="1">
    <citation type="journal article" date="2023" name="GigaByte">
        <title>Genome assembly of the bearded iris, Iris pallida Lam.</title>
        <authorList>
            <person name="Bruccoleri R.E."/>
            <person name="Oakeley E.J."/>
            <person name="Faust A.M.E."/>
            <person name="Altorfer M."/>
            <person name="Dessus-Babus S."/>
            <person name="Burckhardt D."/>
            <person name="Oertli M."/>
            <person name="Naumann U."/>
            <person name="Petersen F."/>
            <person name="Wong J."/>
        </authorList>
    </citation>
    <scope>NUCLEOTIDE SEQUENCE</scope>
    <source>
        <strain evidence="5">GSM-AAB239-AS_SAM_17_03QT</strain>
    </source>
</reference>
<gene>
    <name evidence="5" type="ORF">M6B38_124825</name>
</gene>
<evidence type="ECO:0000256" key="1">
    <source>
        <dbReference type="ARBA" id="ARBA00022884"/>
    </source>
</evidence>
<feature type="region of interest" description="Disordered" evidence="3">
    <location>
        <begin position="405"/>
        <end position="467"/>
    </location>
</feature>
<keyword evidence="1 2" id="KW-0694">RNA-binding</keyword>
<feature type="domain" description="RRM" evidence="4">
    <location>
        <begin position="73"/>
        <end position="150"/>
    </location>
</feature>
<dbReference type="GO" id="GO:0003723">
    <property type="term" value="F:RNA binding"/>
    <property type="evidence" value="ECO:0007669"/>
    <property type="project" value="UniProtKB-UniRule"/>
</dbReference>
<evidence type="ECO:0000259" key="4">
    <source>
        <dbReference type="PROSITE" id="PS50102"/>
    </source>
</evidence>
<accession>A0AAX6GVA9</accession>
<feature type="compositionally biased region" description="Gly residues" evidence="3">
    <location>
        <begin position="405"/>
        <end position="426"/>
    </location>
</feature>
<dbReference type="Proteomes" id="UP001140949">
    <property type="component" value="Unassembled WGS sequence"/>
</dbReference>
<reference evidence="5" key="2">
    <citation type="submission" date="2023-04" db="EMBL/GenBank/DDBJ databases">
        <authorList>
            <person name="Bruccoleri R.E."/>
            <person name="Oakeley E.J."/>
            <person name="Faust A.-M."/>
            <person name="Dessus-Babus S."/>
            <person name="Altorfer M."/>
            <person name="Burckhardt D."/>
            <person name="Oertli M."/>
            <person name="Naumann U."/>
            <person name="Petersen F."/>
            <person name="Wong J."/>
        </authorList>
    </citation>
    <scope>NUCLEOTIDE SEQUENCE</scope>
    <source>
        <strain evidence="5">GSM-AAB239-AS_SAM_17_03QT</strain>
        <tissue evidence="5">Leaf</tissue>
    </source>
</reference>
<dbReference type="PANTHER" id="PTHR48024">
    <property type="entry name" value="GEO13361P1-RELATED"/>
    <property type="match status" value="1"/>
</dbReference>
<dbReference type="SUPFAM" id="SSF54928">
    <property type="entry name" value="RNA-binding domain, RBD"/>
    <property type="match status" value="2"/>
</dbReference>
<feature type="region of interest" description="Disordered" evidence="3">
    <location>
        <begin position="1"/>
        <end position="21"/>
    </location>
</feature>
<dbReference type="PROSITE" id="PS50102">
    <property type="entry name" value="RRM"/>
    <property type="match status" value="2"/>
</dbReference>
<name>A0AAX6GVA9_IRIPA</name>
<feature type="domain" description="RRM" evidence="4">
    <location>
        <begin position="173"/>
        <end position="250"/>
    </location>
</feature>
<dbReference type="FunFam" id="3.30.70.330:FF:000529">
    <property type="entry name" value="UBP1-associated protein 2C isoform A"/>
    <property type="match status" value="1"/>
</dbReference>
<organism evidence="5 6">
    <name type="scientific">Iris pallida</name>
    <name type="common">Sweet iris</name>
    <dbReference type="NCBI Taxonomy" id="29817"/>
    <lineage>
        <taxon>Eukaryota</taxon>
        <taxon>Viridiplantae</taxon>
        <taxon>Streptophyta</taxon>
        <taxon>Embryophyta</taxon>
        <taxon>Tracheophyta</taxon>
        <taxon>Spermatophyta</taxon>
        <taxon>Magnoliopsida</taxon>
        <taxon>Liliopsida</taxon>
        <taxon>Asparagales</taxon>
        <taxon>Iridaceae</taxon>
        <taxon>Iridoideae</taxon>
        <taxon>Irideae</taxon>
        <taxon>Iris</taxon>
    </lineage>
</organism>
<dbReference type="InterPro" id="IPR050886">
    <property type="entry name" value="RNA-binding_reg"/>
</dbReference>
<protein>
    <submittedName>
        <fullName evidence="5">UBP1-associated protein 2C</fullName>
    </submittedName>
</protein>
<feature type="region of interest" description="Disordered" evidence="3">
    <location>
        <begin position="248"/>
        <end position="331"/>
    </location>
</feature>